<reference evidence="5" key="1">
    <citation type="journal article" date="2008" name="Breed. Sci.">
        <title>Characterization of soybean genome based on synteny analysis with Lotus japonicus.</title>
        <authorList>
            <person name="Tsubokura Y."/>
            <person name="Onda R."/>
            <person name="Sato S."/>
            <person name="Xia Z."/>
            <person name="Hayashi M."/>
            <person name="Fukushima Y."/>
            <person name="Tabata S."/>
            <person name="Harada K."/>
        </authorList>
    </citation>
    <scope>NUCLEOTIDE SEQUENCE</scope>
</reference>
<dbReference type="GeneID" id="100802520"/>
<dbReference type="PANTHER" id="PTHR28441:SF3">
    <property type="entry name" value="FAM91A1-LIKE PROTEIN"/>
    <property type="match status" value="1"/>
</dbReference>
<protein>
    <submittedName>
        <fullName evidence="5">WBb98N11.8 protein</fullName>
    </submittedName>
</protein>
<dbReference type="SMR" id="A0A1W7GJZ8"/>
<proteinExistence type="inferred from homology"/>
<dbReference type="InterPro" id="IPR039199">
    <property type="entry name" value="FAM91"/>
</dbReference>
<dbReference type="InterPro" id="IPR028091">
    <property type="entry name" value="FAM91_N_dom"/>
</dbReference>
<accession>A0A1W7GJZ8</accession>
<gene>
    <name evidence="5" type="primary">WBb98N11.8</name>
</gene>
<feature type="domain" description="FAM91 N-terminal" evidence="3">
    <location>
        <begin position="17"/>
        <end position="308"/>
    </location>
</feature>
<dbReference type="KEGG" id="gmx:100802520"/>
<evidence type="ECO:0000313" key="5">
    <source>
        <dbReference type="EMBL" id="BAX25312.1"/>
    </source>
</evidence>
<evidence type="ECO:0000256" key="2">
    <source>
        <dbReference type="SAM" id="MobiDB-lite"/>
    </source>
</evidence>
<dbReference type="Pfam" id="PF14647">
    <property type="entry name" value="FAM91_N"/>
    <property type="match status" value="1"/>
</dbReference>
<evidence type="ECO:0000259" key="4">
    <source>
        <dbReference type="Pfam" id="PF14648"/>
    </source>
</evidence>
<dbReference type="EMBL" id="AP009562">
    <property type="protein sequence ID" value="BAX25312.1"/>
    <property type="molecule type" value="Genomic_DNA"/>
</dbReference>
<name>A0A1W7GJZ8_SOYBN</name>
<comment type="similarity">
    <text evidence="1">Belongs to the FAM91 family.</text>
</comment>
<feature type="domain" description="FAM91 C-terminal" evidence="4">
    <location>
        <begin position="571"/>
        <end position="794"/>
    </location>
</feature>
<dbReference type="PANTHER" id="PTHR28441">
    <property type="entry name" value="PROTEIN FAM91A1"/>
    <property type="match status" value="1"/>
</dbReference>
<organism evidence="5">
    <name type="scientific">Glycine max</name>
    <name type="common">Soybean</name>
    <name type="synonym">Glycine hispida</name>
    <dbReference type="NCBI Taxonomy" id="3847"/>
    <lineage>
        <taxon>Eukaryota</taxon>
        <taxon>Viridiplantae</taxon>
        <taxon>Streptophyta</taxon>
        <taxon>Embryophyta</taxon>
        <taxon>Tracheophyta</taxon>
        <taxon>Spermatophyta</taxon>
        <taxon>Magnoliopsida</taxon>
        <taxon>eudicotyledons</taxon>
        <taxon>Gunneridae</taxon>
        <taxon>Pentapetalae</taxon>
        <taxon>rosids</taxon>
        <taxon>fabids</taxon>
        <taxon>Fabales</taxon>
        <taxon>Fabaceae</taxon>
        <taxon>Papilionoideae</taxon>
        <taxon>50 kb inversion clade</taxon>
        <taxon>NPAAA clade</taxon>
        <taxon>indigoferoid/millettioid clade</taxon>
        <taxon>Phaseoleae</taxon>
        <taxon>Glycine</taxon>
        <taxon>Glycine subgen. Soja</taxon>
    </lineage>
</organism>
<evidence type="ECO:0000256" key="1">
    <source>
        <dbReference type="ARBA" id="ARBA00010319"/>
    </source>
</evidence>
<feature type="compositionally biased region" description="Basic and acidic residues" evidence="2">
    <location>
        <begin position="938"/>
        <end position="960"/>
    </location>
</feature>
<dbReference type="Pfam" id="PF14648">
    <property type="entry name" value="FAM91_C"/>
    <property type="match status" value="3"/>
</dbReference>
<evidence type="ECO:0000259" key="3">
    <source>
        <dbReference type="Pfam" id="PF14647"/>
    </source>
</evidence>
<dbReference type="OrthoDB" id="275996at2759"/>
<sequence>MQRAPVTAEEHLLEKAVKEECAWENLPRRLHPIVPSKEEWHKRIIKYCIRKRLQWSSCFARKVCKENEYYEDMMRYLQKNLALFPYHLADYVCRVMRVSSFRYYCDMIFEVMKNEQPYDRIPNFSAADALRLTGIGRNEFIDIMNKCRSKKIMWKLNKSIAKELLPTQPVDFPIEPWWEVCLVNLTLEEFKKLSKEEMATIDKVCMEEANSFVMFDPDIVRGLCKRGLVYFDVPIYPQDRFKVSRLEGFVSNREQSYEDPIEELLYAVFVVSNENVTVRDLATTLQADLSQLQAAAAFVCRLGWATKVVDPESIIGDSTILASPVASSTSDEDAFVAIQNYENTLFDNDSIQQGDASASGNHGPRSSYTRVAFIVDANITSYLMMGSVSPGLKSHAVTLYEAGKLGYGSIADLCKDLSTLEGATYEGELQEFANHLFSLRCVLECLQSGGIVTNIKEEGSSDKLSMITSSNDGPSSEIAESSWVDKSGDCSILEAVINNEDLINYDSEKLVEASIYTERVSSGIDDETRSITLEDGSDHIHEADKSNTKFDSNEKLEVFESADVKTEMLKRTKKYRVDLLRSESLASLAPATLDRLFLRDYGIVVSIVPLSHSSILPRPTGPVHFGPPTYSSMSPWMKLVLYSTAGSGPISVVLMKGQCLRLLPAPLAGCEKALIWSWDASTTGGLGRKLEGKLVKGSILLHYLNSLLKHSAVLVLPLSRCDLNEYGKLITLDIPLPLKNADGSIPSVGKELGLNEEEDSKLNSLLANLANKMKLWTVGYIRLLKLFNGGTKSDQFSSEEKYEWVPLSVEFGMPLFSPTLCNSICRRIVSSELLQCGSFGEHYDAMQNLRKKLHDICDGYQSTGPITKHLYQKDQAFGQPMDPASGRWNSLMDLSPFSDVLSVRQRLKLANRQHCQNEVLRCDGSFLRSYTLTPAHEAATEPIKESHEANTIKTEPEENDSKEAILPGVNLIFDGSRLLPFDIGTCLQARQPISLIIDAAAASTYAPFK</sequence>
<feature type="domain" description="FAM91 C-terminal" evidence="4">
    <location>
        <begin position="797"/>
        <end position="866"/>
    </location>
</feature>
<feature type="domain" description="FAM91 C-terminal" evidence="4">
    <location>
        <begin position="369"/>
        <end position="459"/>
    </location>
</feature>
<dbReference type="InterPro" id="IPR028097">
    <property type="entry name" value="FAM91_C_dom"/>
</dbReference>
<feature type="region of interest" description="Disordered" evidence="2">
    <location>
        <begin position="937"/>
        <end position="960"/>
    </location>
</feature>
<dbReference type="AlphaFoldDB" id="A0A1W7GJZ8"/>